<feature type="transmembrane region" description="Helical" evidence="1">
    <location>
        <begin position="156"/>
        <end position="175"/>
    </location>
</feature>
<dbReference type="EMBL" id="JAYFUM010000009">
    <property type="protein sequence ID" value="MEA5139387.1"/>
    <property type="molecule type" value="Genomic_DNA"/>
</dbReference>
<protein>
    <submittedName>
        <fullName evidence="3">DUF2157 domain-containing protein</fullName>
    </submittedName>
</protein>
<feature type="transmembrane region" description="Helical" evidence="1">
    <location>
        <begin position="132"/>
        <end position="151"/>
    </location>
</feature>
<evidence type="ECO:0000259" key="2">
    <source>
        <dbReference type="Pfam" id="PF09925"/>
    </source>
</evidence>
<feature type="transmembrane region" description="Helical" evidence="1">
    <location>
        <begin position="217"/>
        <end position="236"/>
    </location>
</feature>
<feature type="transmembrane region" description="Helical" evidence="1">
    <location>
        <begin position="266"/>
        <end position="286"/>
    </location>
</feature>
<evidence type="ECO:0000313" key="4">
    <source>
        <dbReference type="Proteomes" id="UP001302949"/>
    </source>
</evidence>
<organism evidence="3 4">
    <name type="scientific">Arcicella rigui</name>
    <dbReference type="NCBI Taxonomy" id="797020"/>
    <lineage>
        <taxon>Bacteria</taxon>
        <taxon>Pseudomonadati</taxon>
        <taxon>Bacteroidota</taxon>
        <taxon>Cytophagia</taxon>
        <taxon>Cytophagales</taxon>
        <taxon>Flectobacillaceae</taxon>
        <taxon>Arcicella</taxon>
    </lineage>
</organism>
<evidence type="ECO:0000256" key="1">
    <source>
        <dbReference type="SAM" id="Phobius"/>
    </source>
</evidence>
<feature type="transmembrane region" description="Helical" evidence="1">
    <location>
        <begin position="41"/>
        <end position="59"/>
    </location>
</feature>
<dbReference type="Proteomes" id="UP001302949">
    <property type="component" value="Unassembled WGS sequence"/>
</dbReference>
<proteinExistence type="predicted"/>
<feature type="transmembrane region" description="Helical" evidence="1">
    <location>
        <begin position="108"/>
        <end position="126"/>
    </location>
</feature>
<reference evidence="3 4" key="1">
    <citation type="submission" date="2023-12" db="EMBL/GenBank/DDBJ databases">
        <title>Novel species of the genus Arcicella isolated from rivers.</title>
        <authorList>
            <person name="Lu H."/>
        </authorList>
    </citation>
    <scope>NUCLEOTIDE SEQUENCE [LARGE SCALE GENOMIC DNA]</scope>
    <source>
        <strain evidence="3 4">KCTC 23307</strain>
    </source>
</reference>
<feature type="transmembrane region" description="Helical" evidence="1">
    <location>
        <begin position="242"/>
        <end position="259"/>
    </location>
</feature>
<dbReference type="Pfam" id="PF09925">
    <property type="entry name" value="DUF2157"/>
    <property type="match status" value="1"/>
</dbReference>
<keyword evidence="4" id="KW-1185">Reference proteome</keyword>
<sequence length="323" mass="36831">MDISDILNKLEEKKHIEENTKYVIESYENTKLFSLHYELRLLLYLGILLLSSGLGVVIYQNIDSLAHSVIVAAISFLVLISFTLAFWKRSAFSWLEVKNTNTLSDFSLLLACLSFLTLEGYLQYQYQFFGEKYGLVTFIPAVLFFFCAYFFDHRGVLSMAITALASWVGVSIAPFSAFSKNDFTTSQFILTAIALGLFLSAIALLSEYKNLKKHFAFSYLLMGSNLALIAALTGVFNSTIPYFYAFVVWLISYGLIFYAQKKQSYLFFLMGVLFAYIVFTKVFFDIMPMNDITFWITAYYFIGSGIGVITLLTKLKHILKIKK</sequence>
<keyword evidence="1" id="KW-0812">Transmembrane</keyword>
<name>A0ABU5Q9X3_9BACT</name>
<feature type="transmembrane region" description="Helical" evidence="1">
    <location>
        <begin position="187"/>
        <end position="205"/>
    </location>
</feature>
<keyword evidence="1" id="KW-1133">Transmembrane helix</keyword>
<comment type="caution">
    <text evidence="3">The sequence shown here is derived from an EMBL/GenBank/DDBJ whole genome shotgun (WGS) entry which is preliminary data.</text>
</comment>
<dbReference type="InterPro" id="IPR018677">
    <property type="entry name" value="DUF2157"/>
</dbReference>
<feature type="domain" description="DUF2157" evidence="2">
    <location>
        <begin position="23"/>
        <end position="155"/>
    </location>
</feature>
<dbReference type="RefSeq" id="WP_323296549.1">
    <property type="nucleotide sequence ID" value="NZ_JAYFUM010000009.1"/>
</dbReference>
<feature type="transmembrane region" description="Helical" evidence="1">
    <location>
        <begin position="292"/>
        <end position="313"/>
    </location>
</feature>
<gene>
    <name evidence="3" type="ORF">VB248_09585</name>
</gene>
<accession>A0ABU5Q9X3</accession>
<keyword evidence="1" id="KW-0472">Membrane</keyword>
<feature type="transmembrane region" description="Helical" evidence="1">
    <location>
        <begin position="65"/>
        <end position="87"/>
    </location>
</feature>
<evidence type="ECO:0000313" key="3">
    <source>
        <dbReference type="EMBL" id="MEA5139387.1"/>
    </source>
</evidence>